<gene>
    <name evidence="1" type="ORF">B0I29_115227</name>
</gene>
<dbReference type="AlphaFoldDB" id="A0A327Z7Y0"/>
<evidence type="ECO:0000313" key="2">
    <source>
        <dbReference type="Proteomes" id="UP000249341"/>
    </source>
</evidence>
<sequence length="88" mass="9256">MFRTNPTLRALTSVQNEEAARVVVSALAQEIGVADDHPATRIAFGAILGAFQECELLPDPAAGAEARQSMYAFLQAGLAALKTQVAGR</sequence>
<proteinExistence type="predicted"/>
<evidence type="ECO:0000313" key="1">
    <source>
        <dbReference type="EMBL" id="RAK31420.1"/>
    </source>
</evidence>
<dbReference type="Proteomes" id="UP000249341">
    <property type="component" value="Unassembled WGS sequence"/>
</dbReference>
<comment type="caution">
    <text evidence="1">The sequence shown here is derived from an EMBL/GenBank/DDBJ whole genome shotgun (WGS) entry which is preliminary data.</text>
</comment>
<name>A0A327Z7Y0_9ACTN</name>
<protein>
    <recommendedName>
        <fullName evidence="3">TetR family transcriptional regulator</fullName>
    </recommendedName>
</protein>
<reference evidence="1 2" key="1">
    <citation type="submission" date="2018-06" db="EMBL/GenBank/DDBJ databases">
        <title>Genomic Encyclopedia of Type Strains, Phase III (KMG-III): the genomes of soil and plant-associated and newly described type strains.</title>
        <authorList>
            <person name="Whitman W."/>
        </authorList>
    </citation>
    <scope>NUCLEOTIDE SEQUENCE [LARGE SCALE GENOMIC DNA]</scope>
    <source>
        <strain evidence="1 2">CGMCC 4.7090</strain>
    </source>
</reference>
<dbReference type="Gene3D" id="1.10.357.10">
    <property type="entry name" value="Tetracycline Repressor, domain 2"/>
    <property type="match status" value="1"/>
</dbReference>
<evidence type="ECO:0008006" key="3">
    <source>
        <dbReference type="Google" id="ProtNLM"/>
    </source>
</evidence>
<keyword evidence="2" id="KW-1185">Reference proteome</keyword>
<organism evidence="1 2">
    <name type="scientific">Actinoplanes lutulentus</name>
    <dbReference type="NCBI Taxonomy" id="1287878"/>
    <lineage>
        <taxon>Bacteria</taxon>
        <taxon>Bacillati</taxon>
        <taxon>Actinomycetota</taxon>
        <taxon>Actinomycetes</taxon>
        <taxon>Micromonosporales</taxon>
        <taxon>Micromonosporaceae</taxon>
        <taxon>Actinoplanes</taxon>
    </lineage>
</organism>
<dbReference type="EMBL" id="QLMJ01000015">
    <property type="protein sequence ID" value="RAK31420.1"/>
    <property type="molecule type" value="Genomic_DNA"/>
</dbReference>
<accession>A0A327Z7Y0</accession>